<accession>A0A7J6F2W3</accession>
<dbReference type="GO" id="GO:0046872">
    <property type="term" value="F:metal ion binding"/>
    <property type="evidence" value="ECO:0007669"/>
    <property type="project" value="UniProtKB-KW"/>
</dbReference>
<sequence length="298" mass="32607">MENDSLISGNRPVIMVTNDDGIGAQGLLALVHVLVSASRYVVQVCAPDSEKSAVSHCTYGHPLVVKRVKIEGATAVSVSGTPVDCVSLGISKALFPSVPDLVISGINKGSNCGYNIVYSGTVAGAREAFLDGVPSISLSYQWSSGKSQVNDYLLSAKACLPIINAILVDIKNQNFPNGCFLNMDFPTDIANHKGYKLTKQGKSRSRLGWKKIITPNIQIEKLLTELSQENHTQIISSEHEHLLFQRHDWNPQFSDDNDDETDKKSLREGYITVTPLGALSRADEDNHHYFKNWLPNLG</sequence>
<dbReference type="Gene3D" id="3.40.1210.10">
    <property type="entry name" value="Survival protein SurE-like phosphatase/nucleotidase"/>
    <property type="match status" value="1"/>
</dbReference>
<evidence type="ECO:0000256" key="2">
    <source>
        <dbReference type="ARBA" id="ARBA00022723"/>
    </source>
</evidence>
<dbReference type="GO" id="GO:0008252">
    <property type="term" value="F:nucleotidase activity"/>
    <property type="evidence" value="ECO:0007669"/>
    <property type="project" value="InterPro"/>
</dbReference>
<dbReference type="EMBL" id="JAATIP010000162">
    <property type="protein sequence ID" value="KAF4365011.1"/>
    <property type="molecule type" value="Genomic_DNA"/>
</dbReference>
<dbReference type="SUPFAM" id="SSF64167">
    <property type="entry name" value="SurE-like"/>
    <property type="match status" value="1"/>
</dbReference>
<dbReference type="PANTHER" id="PTHR30457">
    <property type="entry name" value="5'-NUCLEOTIDASE SURE"/>
    <property type="match status" value="1"/>
</dbReference>
<dbReference type="InterPro" id="IPR036523">
    <property type="entry name" value="SurE-like_sf"/>
</dbReference>
<dbReference type="Pfam" id="PF01975">
    <property type="entry name" value="SurE"/>
    <property type="match status" value="1"/>
</dbReference>
<keyword evidence="3" id="KW-0378">Hydrolase</keyword>
<dbReference type="PANTHER" id="PTHR30457:SF0">
    <property type="entry name" value="PHOSPHATASE, PUTATIVE (AFU_ORTHOLOGUE AFUA_4G01070)-RELATED"/>
    <property type="match status" value="1"/>
</dbReference>
<comment type="similarity">
    <text evidence="1">Belongs to the SurE nucleotidase family.</text>
</comment>
<organism evidence="5 6">
    <name type="scientific">Cannabis sativa</name>
    <name type="common">Hemp</name>
    <name type="synonym">Marijuana</name>
    <dbReference type="NCBI Taxonomy" id="3483"/>
    <lineage>
        <taxon>Eukaryota</taxon>
        <taxon>Viridiplantae</taxon>
        <taxon>Streptophyta</taxon>
        <taxon>Embryophyta</taxon>
        <taxon>Tracheophyta</taxon>
        <taxon>Spermatophyta</taxon>
        <taxon>Magnoliopsida</taxon>
        <taxon>eudicotyledons</taxon>
        <taxon>Gunneridae</taxon>
        <taxon>Pentapetalae</taxon>
        <taxon>rosids</taxon>
        <taxon>fabids</taxon>
        <taxon>Rosales</taxon>
        <taxon>Cannabaceae</taxon>
        <taxon>Cannabis</taxon>
    </lineage>
</organism>
<evidence type="ECO:0000313" key="5">
    <source>
        <dbReference type="EMBL" id="KAF4365011.1"/>
    </source>
</evidence>
<evidence type="ECO:0000256" key="1">
    <source>
        <dbReference type="ARBA" id="ARBA00011062"/>
    </source>
</evidence>
<dbReference type="AlphaFoldDB" id="A0A7J6F2W3"/>
<gene>
    <name evidence="5" type="ORF">F8388_001759</name>
</gene>
<evidence type="ECO:0000313" key="6">
    <source>
        <dbReference type="Proteomes" id="UP000525078"/>
    </source>
</evidence>
<dbReference type="GO" id="GO:0005829">
    <property type="term" value="C:cytosol"/>
    <property type="evidence" value="ECO:0007669"/>
    <property type="project" value="TreeGrafter"/>
</dbReference>
<name>A0A7J6F2W3_CANSA</name>
<proteinExistence type="inferred from homology"/>
<feature type="domain" description="Survival protein SurE-like phosphatase/nucleotidase" evidence="4">
    <location>
        <begin position="14"/>
        <end position="205"/>
    </location>
</feature>
<protein>
    <recommendedName>
        <fullName evidence="4">Survival protein SurE-like phosphatase/nucleotidase domain-containing protein</fullName>
    </recommendedName>
</protein>
<keyword evidence="2" id="KW-0479">Metal-binding</keyword>
<dbReference type="InterPro" id="IPR002828">
    <property type="entry name" value="SurE-like_Pase/nucleotidase"/>
</dbReference>
<evidence type="ECO:0000259" key="4">
    <source>
        <dbReference type="Pfam" id="PF01975"/>
    </source>
</evidence>
<evidence type="ECO:0000256" key="3">
    <source>
        <dbReference type="ARBA" id="ARBA00022801"/>
    </source>
</evidence>
<dbReference type="HAMAP" id="MF_00060">
    <property type="entry name" value="SurE"/>
    <property type="match status" value="1"/>
</dbReference>
<dbReference type="Proteomes" id="UP000525078">
    <property type="component" value="Unassembled WGS sequence"/>
</dbReference>
<dbReference type="InterPro" id="IPR030048">
    <property type="entry name" value="SurE"/>
</dbReference>
<reference evidence="5 6" key="1">
    <citation type="journal article" date="2020" name="bioRxiv">
        <title>Sequence and annotation of 42 cannabis genomes reveals extensive copy number variation in cannabinoid synthesis and pathogen resistance genes.</title>
        <authorList>
            <person name="Mckernan K.J."/>
            <person name="Helbert Y."/>
            <person name="Kane L.T."/>
            <person name="Ebling H."/>
            <person name="Zhang L."/>
            <person name="Liu B."/>
            <person name="Eaton Z."/>
            <person name="Mclaughlin S."/>
            <person name="Kingan S."/>
            <person name="Baybayan P."/>
            <person name="Concepcion G."/>
            <person name="Jordan M."/>
            <person name="Riva A."/>
            <person name="Barbazuk W."/>
            <person name="Harkins T."/>
        </authorList>
    </citation>
    <scope>NUCLEOTIDE SEQUENCE [LARGE SCALE GENOMIC DNA]</scope>
    <source>
        <strain evidence="6">cv. Jamaican Lion 4</strain>
        <tissue evidence="5">Leaf</tissue>
    </source>
</reference>
<comment type="caution">
    <text evidence="5">The sequence shown here is derived from an EMBL/GenBank/DDBJ whole genome shotgun (WGS) entry which is preliminary data.</text>
</comment>
<dbReference type="NCBIfam" id="TIGR00087">
    <property type="entry name" value="surE"/>
    <property type="match status" value="1"/>
</dbReference>